<dbReference type="Proteomes" id="UP000410492">
    <property type="component" value="Unassembled WGS sequence"/>
</dbReference>
<dbReference type="EMBL" id="CAACVG010006820">
    <property type="protein sequence ID" value="VEN41969.1"/>
    <property type="molecule type" value="Genomic_DNA"/>
</dbReference>
<keyword evidence="3 6" id="KW-0812">Transmembrane</keyword>
<evidence type="ECO:0000256" key="3">
    <source>
        <dbReference type="ARBA" id="ARBA00022692"/>
    </source>
</evidence>
<evidence type="ECO:0000256" key="1">
    <source>
        <dbReference type="ARBA" id="ARBA00004141"/>
    </source>
</evidence>
<evidence type="ECO:0000256" key="4">
    <source>
        <dbReference type="ARBA" id="ARBA00022989"/>
    </source>
</evidence>
<evidence type="ECO:0000313" key="7">
    <source>
        <dbReference type="EMBL" id="VEN41969.1"/>
    </source>
</evidence>
<dbReference type="GO" id="GO:0016236">
    <property type="term" value="P:macroautophagy"/>
    <property type="evidence" value="ECO:0007669"/>
    <property type="project" value="TreeGrafter"/>
</dbReference>
<proteinExistence type="inferred from homology"/>
<feature type="transmembrane region" description="Helical" evidence="6">
    <location>
        <begin position="170"/>
        <end position="190"/>
    </location>
</feature>
<comment type="similarity">
    <text evidence="2">Belongs to the EI24 family.</text>
</comment>
<dbReference type="AlphaFoldDB" id="A0A653C4C0"/>
<gene>
    <name evidence="7" type="ORF">CALMAC_LOCUS5615</name>
</gene>
<comment type="subcellular location">
    <subcellularLocation>
        <location evidence="1">Membrane</location>
        <topology evidence="1">Multi-pass membrane protein</topology>
    </subcellularLocation>
</comment>
<name>A0A653C4C0_CALMS</name>
<evidence type="ECO:0000256" key="6">
    <source>
        <dbReference type="SAM" id="Phobius"/>
    </source>
</evidence>
<dbReference type="InterPro" id="IPR059112">
    <property type="entry name" value="CysZ/EI24"/>
</dbReference>
<evidence type="ECO:0000256" key="2">
    <source>
        <dbReference type="ARBA" id="ARBA00010970"/>
    </source>
</evidence>
<dbReference type="OrthoDB" id="266518at2759"/>
<keyword evidence="8" id="KW-1185">Reference proteome</keyword>
<keyword evidence="4 6" id="KW-1133">Transmembrane helix</keyword>
<dbReference type="GO" id="GO:0005783">
    <property type="term" value="C:endoplasmic reticulum"/>
    <property type="evidence" value="ECO:0007669"/>
    <property type="project" value="TreeGrafter"/>
</dbReference>
<accession>A0A653C4C0</accession>
<dbReference type="PANTHER" id="PTHR21389:SF0">
    <property type="entry name" value="ETOPOSIDE-INDUCED PROTEIN 2.4 HOMOLOG"/>
    <property type="match status" value="1"/>
</dbReference>
<organism evidence="7 8">
    <name type="scientific">Callosobruchus maculatus</name>
    <name type="common">Southern cowpea weevil</name>
    <name type="synonym">Pulse bruchid</name>
    <dbReference type="NCBI Taxonomy" id="64391"/>
    <lineage>
        <taxon>Eukaryota</taxon>
        <taxon>Metazoa</taxon>
        <taxon>Ecdysozoa</taxon>
        <taxon>Arthropoda</taxon>
        <taxon>Hexapoda</taxon>
        <taxon>Insecta</taxon>
        <taxon>Pterygota</taxon>
        <taxon>Neoptera</taxon>
        <taxon>Endopterygota</taxon>
        <taxon>Coleoptera</taxon>
        <taxon>Polyphaga</taxon>
        <taxon>Cucujiformia</taxon>
        <taxon>Chrysomeloidea</taxon>
        <taxon>Chrysomelidae</taxon>
        <taxon>Bruchinae</taxon>
        <taxon>Bruchini</taxon>
        <taxon>Callosobruchus</taxon>
    </lineage>
</organism>
<dbReference type="Pfam" id="PF07264">
    <property type="entry name" value="EI24"/>
    <property type="match status" value="1"/>
</dbReference>
<reference evidence="7 8" key="1">
    <citation type="submission" date="2019-01" db="EMBL/GenBank/DDBJ databases">
        <authorList>
            <person name="Sayadi A."/>
        </authorList>
    </citation>
    <scope>NUCLEOTIDE SEQUENCE [LARGE SCALE GENOMIC DNA]</scope>
</reference>
<dbReference type="GO" id="GO:0016020">
    <property type="term" value="C:membrane"/>
    <property type="evidence" value="ECO:0007669"/>
    <property type="project" value="UniProtKB-SubCell"/>
</dbReference>
<evidence type="ECO:0000313" key="8">
    <source>
        <dbReference type="Proteomes" id="UP000410492"/>
    </source>
</evidence>
<protein>
    <recommendedName>
        <fullName evidence="9">Etoposide-induced protein 2.4 homolog</fullName>
    </recommendedName>
</protein>
<evidence type="ECO:0008006" key="9">
    <source>
        <dbReference type="Google" id="ProtNLM"/>
    </source>
</evidence>
<feature type="transmembrane region" description="Helical" evidence="6">
    <location>
        <begin position="70"/>
        <end position="93"/>
    </location>
</feature>
<dbReference type="PANTHER" id="PTHR21389">
    <property type="entry name" value="P53 INDUCED PROTEIN"/>
    <property type="match status" value="1"/>
</dbReference>
<sequence length="316" mass="36864">MDIKKILQAFSRGVYDSFKGTITILYLDKEINEQKLTWQSPSRTSVRQKEIPPNEVKKTKEKESKVMKRIIQCGILNGGIFLLSILLFEYGLLPAINKLFSIIFGKESFMGKLVWSWIQPILTLIFKTVWVIPLFLLSKVVNALWFQDIADSAYKRSRGRPVYLQSLSKLLADSVFSIVIQLLFLLQATLISYIPIHLVGTLLSMVQMCMLYSLYAFEYKWFNMGWELHRRLTFIETNWPYFLGFGLPLALFTQSSDSWIISQPENLRSFQEKNYEVHMAMSGNILYDTYKGPRINQIKSLFTYQLAHIFKPEQMD</sequence>
<evidence type="ECO:0000256" key="5">
    <source>
        <dbReference type="ARBA" id="ARBA00023136"/>
    </source>
</evidence>
<feature type="transmembrane region" description="Helical" evidence="6">
    <location>
        <begin position="196"/>
        <end position="217"/>
    </location>
</feature>
<keyword evidence="5 6" id="KW-0472">Membrane</keyword>
<feature type="transmembrane region" description="Helical" evidence="6">
    <location>
        <begin position="113"/>
        <end position="137"/>
    </location>
</feature>